<sequence>MADFNRESDLLAQSFKKAIADMIMPILTDLAVFFKDGFPIVVNAFHYSMATLLSLFYGLKEVAYIVSEAVIQSFKAMGDVVSRVVGAITKAATGNVEGTWNDLKAVPDDLGKRWNAFGDNVVAQSSRNEKAMALPWRADNFSAGVAPDPVKAGKKWVPKPDDKPEEKEERAGRAPSSPAEKASEYQKFLDQLDQMNARLESNQYVMLKVKAAQLEWKEGIKVKRNANGMQGLVTRIPGSAWESASACRPSIRPR</sequence>
<dbReference type="KEGG" id="acog:HWD57_03450"/>
<accession>A0A7D5SC67</accession>
<dbReference type="EMBL" id="CP058708">
    <property type="protein sequence ID" value="QLH48938.1"/>
    <property type="molecule type" value="Genomic_DNA"/>
</dbReference>
<dbReference type="Proteomes" id="UP000509684">
    <property type="component" value="Chromosome"/>
</dbReference>
<evidence type="ECO:0008006" key="4">
    <source>
        <dbReference type="Google" id="ProtNLM"/>
    </source>
</evidence>
<evidence type="ECO:0000313" key="3">
    <source>
        <dbReference type="Proteomes" id="UP000509684"/>
    </source>
</evidence>
<feature type="compositionally biased region" description="Basic and acidic residues" evidence="1">
    <location>
        <begin position="158"/>
        <end position="172"/>
    </location>
</feature>
<evidence type="ECO:0000313" key="2">
    <source>
        <dbReference type="EMBL" id="QLH48938.1"/>
    </source>
</evidence>
<reference evidence="2 3" key="1">
    <citation type="journal article" date="2019" name="Microbiome">
        <title>Annotated bacterial chromosomes from frame-shift-corrected long-read metagenomic data.</title>
        <authorList>
            <person name="Arumugam K."/>
            <person name="Bagci C."/>
            <person name="Bessarab I."/>
            <person name="Beier S."/>
            <person name="Buchfink B."/>
            <person name="Gorska A."/>
            <person name="Qiu G."/>
            <person name="Huson D.H."/>
            <person name="Williams R.B.H."/>
        </authorList>
    </citation>
    <scope>NUCLEOTIDE SEQUENCE [LARGE SCALE GENOMIC DNA]</scope>
    <source>
        <strain evidence="2">SSA1</strain>
    </source>
</reference>
<name>A0A7D5SC67_9PROT</name>
<feature type="region of interest" description="Disordered" evidence="1">
    <location>
        <begin position="145"/>
        <end position="183"/>
    </location>
</feature>
<protein>
    <recommendedName>
        <fullName evidence="4">Bacteriophage tail tape measure C-terminal domain-containing protein</fullName>
    </recommendedName>
</protein>
<dbReference type="AlphaFoldDB" id="A0A7D5SC67"/>
<gene>
    <name evidence="2" type="ORF">HWD57_03450</name>
</gene>
<organism evidence="2 3">
    <name type="scientific">Candidatus Accumulibacter cognatus</name>
    <dbReference type="NCBI Taxonomy" id="2954383"/>
    <lineage>
        <taxon>Bacteria</taxon>
        <taxon>Pseudomonadati</taxon>
        <taxon>Pseudomonadota</taxon>
        <taxon>Betaproteobacteria</taxon>
        <taxon>Candidatus Accumulibacter</taxon>
    </lineage>
</organism>
<evidence type="ECO:0000256" key="1">
    <source>
        <dbReference type="SAM" id="MobiDB-lite"/>
    </source>
</evidence>
<proteinExistence type="predicted"/>